<evidence type="ECO:0000256" key="1">
    <source>
        <dbReference type="ARBA" id="ARBA00023242"/>
    </source>
</evidence>
<dbReference type="SMART" id="SM00906">
    <property type="entry name" value="Fungal_trans"/>
    <property type="match status" value="1"/>
</dbReference>
<dbReference type="GO" id="GO:0008270">
    <property type="term" value="F:zinc ion binding"/>
    <property type="evidence" value="ECO:0007669"/>
    <property type="project" value="InterPro"/>
</dbReference>
<dbReference type="OrthoDB" id="3548654at2759"/>
<proteinExistence type="predicted"/>
<dbReference type="InterPro" id="IPR007219">
    <property type="entry name" value="XnlR_reg_dom"/>
</dbReference>
<keyword evidence="1" id="KW-0539">Nucleus</keyword>
<accession>A0A8H4HCM9</accession>
<organism evidence="4 5">
    <name type="scientific">Aspergillus fumigatiaffinis</name>
    <dbReference type="NCBI Taxonomy" id="340414"/>
    <lineage>
        <taxon>Eukaryota</taxon>
        <taxon>Fungi</taxon>
        <taxon>Dikarya</taxon>
        <taxon>Ascomycota</taxon>
        <taxon>Pezizomycotina</taxon>
        <taxon>Eurotiomycetes</taxon>
        <taxon>Eurotiomycetidae</taxon>
        <taxon>Eurotiales</taxon>
        <taxon>Aspergillaceae</taxon>
        <taxon>Aspergillus</taxon>
        <taxon>Aspergillus subgen. Fumigati</taxon>
    </lineage>
</organism>
<feature type="region of interest" description="Disordered" evidence="2">
    <location>
        <begin position="356"/>
        <end position="386"/>
    </location>
</feature>
<gene>
    <name evidence="4" type="ORF">CNMCM6805_004989</name>
</gene>
<dbReference type="CDD" id="cd12148">
    <property type="entry name" value="fungal_TF_MHR"/>
    <property type="match status" value="1"/>
</dbReference>
<reference evidence="4" key="2">
    <citation type="submission" date="2020-04" db="EMBL/GenBank/DDBJ databases">
        <authorList>
            <person name="Santos R.A.C."/>
            <person name="Steenwyk J.L."/>
            <person name="Rivero-Menendez O."/>
            <person name="Mead M.E."/>
            <person name="Silva L.P."/>
            <person name="Bastos R.W."/>
            <person name="Alastruey-Izquierdo A."/>
            <person name="Goldman G.H."/>
            <person name="Rokas A."/>
        </authorList>
    </citation>
    <scope>NUCLEOTIDE SEQUENCE</scope>
    <source>
        <strain evidence="4">CNM-CM6805</strain>
    </source>
</reference>
<evidence type="ECO:0000313" key="4">
    <source>
        <dbReference type="EMBL" id="KAF4240469.1"/>
    </source>
</evidence>
<feature type="domain" description="Xylanolytic transcriptional activator regulatory" evidence="3">
    <location>
        <begin position="207"/>
        <end position="280"/>
    </location>
</feature>
<dbReference type="PANTHER" id="PTHR46910:SF32">
    <property type="entry name" value="TRANSCRIPTION FACTOR DOMAIN-CONTAINING PROTEIN-RELATED"/>
    <property type="match status" value="1"/>
</dbReference>
<sequence>MHLTITDGENAPVAEAGLSPSLEDDTDLTNPLSTGPSAFMAAATGRTFYLGTSSNWSFARRILSMTHEHLFDSPLPTDSLLFEGSTYDLGWDGSRTSVGQEAPVIPTPDYSIYLINAVKFHAGQLFHLFDEGAFMGGLYAFYEEPQQQMATPSLWYIHYLVIIALGKALVVHRNRDTTALSRDAVNSTEILCCLALYLQSLDFRSSAHNFIGQALRLALADGMHTDMPVQHLGDALTQRYRKIWWTIYILDRLTTSLMGLPQSIDDSQIHHQLPSFPGSPEKGIALSMQIRMCQIVAEINSSVYGPNGRLNRNFLVRTKAALASATNLANDLQSSFHLQLDRSAKSELEQLNGLLSQLPPDRPLQPDDPIGRGQQAGISTQISSPMPPPYPVAELLSLNDGLTTAEIMAVAESIDTGDVDWVARAVTENHIW</sequence>
<dbReference type="AlphaFoldDB" id="A0A8H4HCM9"/>
<dbReference type="GO" id="GO:0003700">
    <property type="term" value="F:DNA-binding transcription factor activity"/>
    <property type="evidence" value="ECO:0007669"/>
    <property type="project" value="InterPro"/>
</dbReference>
<dbReference type="PANTHER" id="PTHR46910">
    <property type="entry name" value="TRANSCRIPTION FACTOR PDR1"/>
    <property type="match status" value="1"/>
</dbReference>
<dbReference type="InterPro" id="IPR050987">
    <property type="entry name" value="AtrR-like"/>
</dbReference>
<evidence type="ECO:0000313" key="5">
    <source>
        <dbReference type="Proteomes" id="UP000653565"/>
    </source>
</evidence>
<evidence type="ECO:0000259" key="3">
    <source>
        <dbReference type="SMART" id="SM00906"/>
    </source>
</evidence>
<name>A0A8H4HCM9_9EURO</name>
<reference evidence="4" key="1">
    <citation type="journal article" date="2020" name="bioRxiv">
        <title>Genomic and phenotypic heterogeneity of clinical isolates of the human pathogens Aspergillus fumigatus, Aspergillus lentulus and Aspergillus fumigatiaffinis.</title>
        <authorList>
            <person name="dos Santos R.A.C."/>
            <person name="Steenwyk J.L."/>
            <person name="Rivero-Menendez O."/>
            <person name="Mead M.E."/>
            <person name="Silva L.P."/>
            <person name="Bastos R.W."/>
            <person name="Alastruey-Izquierdo A."/>
            <person name="Goldman G.H."/>
            <person name="Rokas A."/>
        </authorList>
    </citation>
    <scope>NUCLEOTIDE SEQUENCE</scope>
    <source>
        <strain evidence="4">CNM-CM6805</strain>
    </source>
</reference>
<dbReference type="Pfam" id="PF04082">
    <property type="entry name" value="Fungal_trans"/>
    <property type="match status" value="1"/>
</dbReference>
<keyword evidence="5" id="KW-1185">Reference proteome</keyword>
<dbReference type="GO" id="GO:0006351">
    <property type="term" value="P:DNA-templated transcription"/>
    <property type="evidence" value="ECO:0007669"/>
    <property type="project" value="InterPro"/>
</dbReference>
<dbReference type="Proteomes" id="UP000653565">
    <property type="component" value="Unassembled WGS sequence"/>
</dbReference>
<feature type="region of interest" description="Disordered" evidence="2">
    <location>
        <begin position="1"/>
        <end position="30"/>
    </location>
</feature>
<comment type="caution">
    <text evidence="4">The sequence shown here is derived from an EMBL/GenBank/DDBJ whole genome shotgun (WGS) entry which is preliminary data.</text>
</comment>
<dbReference type="EMBL" id="JAAAPX010000026">
    <property type="protein sequence ID" value="KAF4240469.1"/>
    <property type="molecule type" value="Genomic_DNA"/>
</dbReference>
<protein>
    <recommendedName>
        <fullName evidence="3">Xylanolytic transcriptional activator regulatory domain-containing protein</fullName>
    </recommendedName>
</protein>
<dbReference type="GO" id="GO:0003677">
    <property type="term" value="F:DNA binding"/>
    <property type="evidence" value="ECO:0007669"/>
    <property type="project" value="InterPro"/>
</dbReference>
<evidence type="ECO:0000256" key="2">
    <source>
        <dbReference type="SAM" id="MobiDB-lite"/>
    </source>
</evidence>